<dbReference type="InterPro" id="IPR015943">
    <property type="entry name" value="WD40/YVTN_repeat-like_dom_sf"/>
</dbReference>
<organism evidence="3 4">
    <name type="scientific">Anatilimnocola aggregata</name>
    <dbReference type="NCBI Taxonomy" id="2528021"/>
    <lineage>
        <taxon>Bacteria</taxon>
        <taxon>Pseudomonadati</taxon>
        <taxon>Planctomycetota</taxon>
        <taxon>Planctomycetia</taxon>
        <taxon>Pirellulales</taxon>
        <taxon>Pirellulaceae</taxon>
        <taxon>Anatilimnocola</taxon>
    </lineage>
</organism>
<reference evidence="3 4" key="1">
    <citation type="submission" date="2019-02" db="EMBL/GenBank/DDBJ databases">
        <title>Deep-cultivation of Planctomycetes and their phenomic and genomic characterization uncovers novel biology.</title>
        <authorList>
            <person name="Wiegand S."/>
            <person name="Jogler M."/>
            <person name="Boedeker C."/>
            <person name="Pinto D."/>
            <person name="Vollmers J."/>
            <person name="Rivas-Marin E."/>
            <person name="Kohn T."/>
            <person name="Peeters S.H."/>
            <person name="Heuer A."/>
            <person name="Rast P."/>
            <person name="Oberbeckmann S."/>
            <person name="Bunk B."/>
            <person name="Jeske O."/>
            <person name="Meyerdierks A."/>
            <person name="Storesund J.E."/>
            <person name="Kallscheuer N."/>
            <person name="Luecker S."/>
            <person name="Lage O.M."/>
            <person name="Pohl T."/>
            <person name="Merkel B.J."/>
            <person name="Hornburger P."/>
            <person name="Mueller R.-W."/>
            <person name="Bruemmer F."/>
            <person name="Labrenz M."/>
            <person name="Spormann A.M."/>
            <person name="Op den Camp H."/>
            <person name="Overmann J."/>
            <person name="Amann R."/>
            <person name="Jetten M.S.M."/>
            <person name="Mascher T."/>
            <person name="Medema M.H."/>
            <person name="Devos D.P."/>
            <person name="Kaster A.-K."/>
            <person name="Ovreas L."/>
            <person name="Rohde M."/>
            <person name="Galperin M.Y."/>
            <person name="Jogler C."/>
        </authorList>
    </citation>
    <scope>NUCLEOTIDE SEQUENCE [LARGE SCALE GENOMIC DNA]</scope>
    <source>
        <strain evidence="3 4">ETA_A8</strain>
    </source>
</reference>
<dbReference type="Gene3D" id="2.130.10.10">
    <property type="entry name" value="YVTN repeat-like/Quinoprotein amine dehydrogenase"/>
    <property type="match status" value="1"/>
</dbReference>
<evidence type="ECO:0000256" key="2">
    <source>
        <dbReference type="SAM" id="SignalP"/>
    </source>
</evidence>
<dbReference type="KEGG" id="aagg:ETAA8_49220"/>
<protein>
    <submittedName>
        <fullName evidence="3">Uncharacterized protein</fullName>
    </submittedName>
</protein>
<accession>A0A517YHT6</accession>
<evidence type="ECO:0000313" key="3">
    <source>
        <dbReference type="EMBL" id="QDU29807.1"/>
    </source>
</evidence>
<feature type="region of interest" description="Disordered" evidence="1">
    <location>
        <begin position="32"/>
        <end position="56"/>
    </location>
</feature>
<evidence type="ECO:0000313" key="4">
    <source>
        <dbReference type="Proteomes" id="UP000315017"/>
    </source>
</evidence>
<feature type="compositionally biased region" description="Basic and acidic residues" evidence="1">
    <location>
        <begin position="32"/>
        <end position="54"/>
    </location>
</feature>
<proteinExistence type="predicted"/>
<gene>
    <name evidence="3" type="ORF">ETAA8_49220</name>
</gene>
<keyword evidence="2" id="KW-0732">Signal</keyword>
<dbReference type="EMBL" id="CP036274">
    <property type="protein sequence ID" value="QDU29807.1"/>
    <property type="molecule type" value="Genomic_DNA"/>
</dbReference>
<name>A0A517YHT6_9BACT</name>
<feature type="chain" id="PRO_5022204826" evidence="2">
    <location>
        <begin position="32"/>
        <end position="471"/>
    </location>
</feature>
<dbReference type="Proteomes" id="UP000315017">
    <property type="component" value="Chromosome"/>
</dbReference>
<dbReference type="SUPFAM" id="SSF69304">
    <property type="entry name" value="Tricorn protease N-terminal domain"/>
    <property type="match status" value="1"/>
</dbReference>
<dbReference type="AlphaFoldDB" id="A0A517YHT6"/>
<evidence type="ECO:0000256" key="1">
    <source>
        <dbReference type="SAM" id="MobiDB-lite"/>
    </source>
</evidence>
<keyword evidence="4" id="KW-1185">Reference proteome</keyword>
<sequence length="471" mass="52451" precursor="true">MMQFSHQAVRSRTSLALLATLLLVATGTSFGQEKKPAKPKLSPEEARAAREKARYPLPYPPKLADGKLVVSEQTVDFLKPGENLRAEVGIAKSPPRVDFAFFPEQNYPGNPWSNRSDGFVLGDKYYTSDNDHLAPRGTAHLWEYDAAKQQFRLLCDTSKFLESKNVFPPEMNYRPGEMQSRIDMGNDGWLYYATDRGSPTVTHDKNGYLGEWILRTNPATLETQIVKQFPIPKHTLPASVLDPKRMIYYGGTAPGKDAANQNVQFFALDVRSGKLLKVADHGPTRVLIFSTSTGRVYWEGSMYDPETNEITKMEIPHVRSASAETPQGLVYCTSGTKADLWSLNVKTNEVKQLGNVGVGTQEYISSIEADPTGRYLYYVPGAHGGATKDGTPIVQYDTATNRRKVLGFLHATFWEKHGYALDGSFSSALDEKGERLFICWDGWRKGQPRGWETAALTVFHIPASERVIGSP</sequence>
<feature type="signal peptide" evidence="2">
    <location>
        <begin position="1"/>
        <end position="31"/>
    </location>
</feature>